<evidence type="ECO:0000313" key="1">
    <source>
        <dbReference type="EMBL" id="GBP91111.1"/>
    </source>
</evidence>
<name>A0A4C1ZQE4_EUMVA</name>
<proteinExistence type="predicted"/>
<evidence type="ECO:0000313" key="2">
    <source>
        <dbReference type="Proteomes" id="UP000299102"/>
    </source>
</evidence>
<dbReference type="AlphaFoldDB" id="A0A4C1ZQE4"/>
<keyword evidence="2" id="KW-1185">Reference proteome</keyword>
<protein>
    <submittedName>
        <fullName evidence="1">Uncharacterized protein</fullName>
    </submittedName>
</protein>
<comment type="caution">
    <text evidence="1">The sequence shown here is derived from an EMBL/GenBank/DDBJ whole genome shotgun (WGS) entry which is preliminary data.</text>
</comment>
<organism evidence="1 2">
    <name type="scientific">Eumeta variegata</name>
    <name type="common">Bagworm moth</name>
    <name type="synonym">Eumeta japonica</name>
    <dbReference type="NCBI Taxonomy" id="151549"/>
    <lineage>
        <taxon>Eukaryota</taxon>
        <taxon>Metazoa</taxon>
        <taxon>Ecdysozoa</taxon>
        <taxon>Arthropoda</taxon>
        <taxon>Hexapoda</taxon>
        <taxon>Insecta</taxon>
        <taxon>Pterygota</taxon>
        <taxon>Neoptera</taxon>
        <taxon>Endopterygota</taxon>
        <taxon>Lepidoptera</taxon>
        <taxon>Glossata</taxon>
        <taxon>Ditrysia</taxon>
        <taxon>Tineoidea</taxon>
        <taxon>Psychidae</taxon>
        <taxon>Oiketicinae</taxon>
        <taxon>Eumeta</taxon>
    </lineage>
</organism>
<sequence length="146" mass="16911">MKLYTRWIDDIRLQLAFHDKIPSLTFVHNWFIEFFLRPTKLTDHLRELCLSKVTTEVNVSTVRLMIETDKKNDLPTHLDKLRAKSDFYQLNFHDSSACVVTTGLQAFMGCPGGDGSLYFKEPLFVRLCGVLMAKRQRTKSDVTQPL</sequence>
<reference evidence="1 2" key="1">
    <citation type="journal article" date="2019" name="Commun. Biol.">
        <title>The bagworm genome reveals a unique fibroin gene that provides high tensile strength.</title>
        <authorList>
            <person name="Kono N."/>
            <person name="Nakamura H."/>
            <person name="Ohtoshi R."/>
            <person name="Tomita M."/>
            <person name="Numata K."/>
            <person name="Arakawa K."/>
        </authorList>
    </citation>
    <scope>NUCLEOTIDE SEQUENCE [LARGE SCALE GENOMIC DNA]</scope>
</reference>
<dbReference type="Proteomes" id="UP000299102">
    <property type="component" value="Unassembled WGS sequence"/>
</dbReference>
<dbReference type="EMBL" id="BGZK01002142">
    <property type="protein sequence ID" value="GBP91111.1"/>
    <property type="molecule type" value="Genomic_DNA"/>
</dbReference>
<accession>A0A4C1ZQE4</accession>
<gene>
    <name evidence="1" type="ORF">EVAR_100412_1</name>
</gene>